<reference evidence="1" key="1">
    <citation type="submission" date="2020-08" db="EMBL/GenBank/DDBJ databases">
        <authorList>
            <person name="Cejkova D."/>
            <person name="Kubasova T."/>
            <person name="Jahodarova E."/>
            <person name="Rychlik I."/>
        </authorList>
    </citation>
    <scope>NUCLEOTIDE SEQUENCE</scope>
    <source>
        <strain evidence="1">An824</strain>
    </source>
</reference>
<dbReference type="SUPFAM" id="SSF56214">
    <property type="entry name" value="4'-phosphopantetheinyl transferase"/>
    <property type="match status" value="1"/>
</dbReference>
<comment type="caution">
    <text evidence="1">The sequence shown here is derived from an EMBL/GenBank/DDBJ whole genome shotgun (WGS) entry which is preliminary data.</text>
</comment>
<proteinExistence type="predicted"/>
<reference evidence="1" key="2">
    <citation type="journal article" date="2021" name="Sci. Rep.">
        <title>The distribution of antibiotic resistance genes in chicken gut microbiota commensals.</title>
        <authorList>
            <person name="Juricova H."/>
            <person name="Matiasovicova J."/>
            <person name="Kubasova T."/>
            <person name="Cejkova D."/>
            <person name="Rychlik I."/>
        </authorList>
    </citation>
    <scope>NUCLEOTIDE SEQUENCE</scope>
    <source>
        <strain evidence="1">An824</strain>
    </source>
</reference>
<protein>
    <recommendedName>
        <fullName evidence="3">Siderophore biosynthesis regulatory protein</fullName>
    </recommendedName>
</protein>
<evidence type="ECO:0000313" key="1">
    <source>
        <dbReference type="EMBL" id="MBM6672648.1"/>
    </source>
</evidence>
<evidence type="ECO:0000313" key="2">
    <source>
        <dbReference type="Proteomes" id="UP000706891"/>
    </source>
</evidence>
<keyword evidence="2" id="KW-1185">Reference proteome</keyword>
<dbReference type="Proteomes" id="UP000706891">
    <property type="component" value="Unassembled WGS sequence"/>
</dbReference>
<dbReference type="GO" id="GO:0000287">
    <property type="term" value="F:magnesium ion binding"/>
    <property type="evidence" value="ECO:0007669"/>
    <property type="project" value="InterPro"/>
</dbReference>
<sequence length="202" mass="22762">MPLISVEEVLPNVRLGLWRIEESVNTFFSLYPDLEVLKGEIDGYGSVQRRLEVLAVRELLYCMTASSVELYHDKSGKPFLSNGVNIGISHTHGCAAVIMSPSNRVSVDVEYISERVGRVAQRLLRTDENAVSLVEKLLHWCTKETLYKLYSEDSLSLSEMQLLSIDGNEHNGIITARNIRRNATANVHYRLFDGFALTYVAL</sequence>
<dbReference type="EMBL" id="JACJJG010000004">
    <property type="protein sequence ID" value="MBM6672648.1"/>
    <property type="molecule type" value="Genomic_DNA"/>
</dbReference>
<dbReference type="Gene3D" id="3.90.470.20">
    <property type="entry name" value="4'-phosphopantetheinyl transferase domain"/>
    <property type="match status" value="1"/>
</dbReference>
<dbReference type="InterPro" id="IPR037143">
    <property type="entry name" value="4-PPantetheinyl_Trfase_dom_sf"/>
</dbReference>
<dbReference type="GO" id="GO:0008897">
    <property type="term" value="F:holo-[acyl-carrier-protein] synthase activity"/>
    <property type="evidence" value="ECO:0007669"/>
    <property type="project" value="InterPro"/>
</dbReference>
<name>A0A938WR84_9BACT</name>
<evidence type="ECO:0008006" key="3">
    <source>
        <dbReference type="Google" id="ProtNLM"/>
    </source>
</evidence>
<gene>
    <name evidence="1" type="ORF">H6A34_01945</name>
</gene>
<dbReference type="AlphaFoldDB" id="A0A938WR84"/>
<organism evidence="1 2">
    <name type="scientific">Marseilla massiliensis</name>
    <dbReference type="NCBI Taxonomy" id="1841864"/>
    <lineage>
        <taxon>Bacteria</taxon>
        <taxon>Pseudomonadati</taxon>
        <taxon>Bacteroidota</taxon>
        <taxon>Bacteroidia</taxon>
        <taxon>Bacteroidales</taxon>
        <taxon>Prevotellaceae</taxon>
        <taxon>Marseilla</taxon>
    </lineage>
</organism>
<accession>A0A938WR84</accession>
<dbReference type="RefSeq" id="WP_205103129.1">
    <property type="nucleotide sequence ID" value="NZ_JACJJG010000004.1"/>
</dbReference>